<keyword evidence="3" id="KW-1185">Reference proteome</keyword>
<evidence type="ECO:0000256" key="1">
    <source>
        <dbReference type="SAM" id="Phobius"/>
    </source>
</evidence>
<evidence type="ECO:0000313" key="3">
    <source>
        <dbReference type="Proteomes" id="UP000216308"/>
    </source>
</evidence>
<dbReference type="EMBL" id="NHPJ01000038">
    <property type="protein sequence ID" value="OYR58412.1"/>
    <property type="molecule type" value="Genomic_DNA"/>
</dbReference>
<reference evidence="2 3" key="1">
    <citation type="journal article" date="2014" name="Front. Microbiol.">
        <title>Population and genomic analysis of the genus Halorubrum.</title>
        <authorList>
            <person name="Fullmer M.S."/>
            <person name="Soucy S.M."/>
            <person name="Swithers K.S."/>
            <person name="Makkay A.M."/>
            <person name="Wheeler R."/>
            <person name="Ventosa A."/>
            <person name="Gogarten J.P."/>
            <person name="Papke R.T."/>
        </authorList>
    </citation>
    <scope>NUCLEOTIDE SEQUENCE [LARGE SCALE GENOMIC DNA]</scope>
    <source>
        <strain evidence="2 3">Cb34</strain>
    </source>
</reference>
<feature type="transmembrane region" description="Helical" evidence="1">
    <location>
        <begin position="58"/>
        <end position="75"/>
    </location>
</feature>
<keyword evidence="1" id="KW-0472">Membrane</keyword>
<accession>A0A256IQJ3</accession>
<dbReference type="Proteomes" id="UP000216308">
    <property type="component" value="Unassembled WGS sequence"/>
</dbReference>
<sequence>MWDVSGIRSELRSRPLSTDFEAWNDPRRAKSPLPVFVVGGALGTLVRSYGVLDQVPLPVLWTTVAILGVTVLAVVD</sequence>
<dbReference type="AlphaFoldDB" id="A0A256IQJ3"/>
<keyword evidence="1" id="KW-1133">Transmembrane helix</keyword>
<evidence type="ECO:0000313" key="2">
    <source>
        <dbReference type="EMBL" id="OYR58412.1"/>
    </source>
</evidence>
<gene>
    <name evidence="2" type="ORF">DJ70_03390</name>
</gene>
<comment type="caution">
    <text evidence="2">The sequence shown here is derived from an EMBL/GenBank/DDBJ whole genome shotgun (WGS) entry which is preliminary data.</text>
</comment>
<name>A0A256IQJ3_9EURY</name>
<proteinExistence type="predicted"/>
<organism evidence="2 3">
    <name type="scientific">Halorubrum halodurans</name>
    <dbReference type="NCBI Taxonomy" id="1383851"/>
    <lineage>
        <taxon>Archaea</taxon>
        <taxon>Methanobacteriati</taxon>
        <taxon>Methanobacteriota</taxon>
        <taxon>Stenosarchaea group</taxon>
        <taxon>Halobacteria</taxon>
        <taxon>Halobacteriales</taxon>
        <taxon>Haloferacaceae</taxon>
        <taxon>Halorubrum</taxon>
    </lineage>
</organism>
<protein>
    <submittedName>
        <fullName evidence="2">Uncharacterized protein</fullName>
    </submittedName>
</protein>
<keyword evidence="1" id="KW-0812">Transmembrane</keyword>